<evidence type="ECO:0000313" key="2">
    <source>
        <dbReference type="Proteomes" id="UP000741360"/>
    </source>
</evidence>
<dbReference type="EMBL" id="JACPSX010000139">
    <property type="protein sequence ID" value="MBI3014893.1"/>
    <property type="molecule type" value="Genomic_DNA"/>
</dbReference>
<dbReference type="Pfam" id="PF03682">
    <property type="entry name" value="UPF0158"/>
    <property type="match status" value="1"/>
</dbReference>
<reference evidence="1" key="1">
    <citation type="submission" date="2020-07" db="EMBL/GenBank/DDBJ databases">
        <title>Huge and variable diversity of episymbiotic CPR bacteria and DPANN archaea in groundwater ecosystems.</title>
        <authorList>
            <person name="He C.Y."/>
            <person name="Keren R."/>
            <person name="Whittaker M."/>
            <person name="Farag I.F."/>
            <person name="Doudna J."/>
            <person name="Cate J.H.D."/>
            <person name="Banfield J.F."/>
        </authorList>
    </citation>
    <scope>NUCLEOTIDE SEQUENCE</scope>
    <source>
        <strain evidence="1">NC_groundwater_717_Ag_S-0.2um_59_8</strain>
    </source>
</reference>
<name>A0A932GPE9_UNCTE</name>
<dbReference type="Proteomes" id="UP000741360">
    <property type="component" value="Unassembled WGS sequence"/>
</dbReference>
<sequence>MMKRRVPINWDDLEMALTMHMDESTAYLDLRTGQVEIVGVSSFEDEREGLSEEEMDAGLAGKYLVAIEPLPSYVEYRWMAEFTDSVSDPQLGELLQVAIQGRGAFGRFKRVLSDRPAERERWFTLRNQRMLEVMQDWFADHDIEPTTEPPARQ</sequence>
<organism evidence="1 2">
    <name type="scientific">Tectimicrobiota bacterium</name>
    <dbReference type="NCBI Taxonomy" id="2528274"/>
    <lineage>
        <taxon>Bacteria</taxon>
        <taxon>Pseudomonadati</taxon>
        <taxon>Nitrospinota/Tectimicrobiota group</taxon>
        <taxon>Candidatus Tectimicrobiota</taxon>
    </lineage>
</organism>
<comment type="caution">
    <text evidence="1">The sequence shown here is derived from an EMBL/GenBank/DDBJ whole genome shotgun (WGS) entry which is preliminary data.</text>
</comment>
<proteinExistence type="predicted"/>
<gene>
    <name evidence="1" type="ORF">HYY65_07530</name>
</gene>
<dbReference type="InterPro" id="IPR005361">
    <property type="entry name" value="UPF0158"/>
</dbReference>
<protein>
    <submittedName>
        <fullName evidence="1">Uncharacterized protein</fullName>
    </submittedName>
</protein>
<evidence type="ECO:0000313" key="1">
    <source>
        <dbReference type="EMBL" id="MBI3014893.1"/>
    </source>
</evidence>
<dbReference type="AlphaFoldDB" id="A0A932GPE9"/>
<accession>A0A932GPE9</accession>